<feature type="transmembrane region" description="Helical" evidence="4">
    <location>
        <begin position="64"/>
        <end position="82"/>
    </location>
</feature>
<dbReference type="AlphaFoldDB" id="A0A6L9E9Y6"/>
<comment type="caution">
    <text evidence="6">The sequence shown here is derived from an EMBL/GenBank/DDBJ whole genome shotgun (WGS) entry which is preliminary data.</text>
</comment>
<feature type="domain" description="HTH araC/xylS-type" evidence="5">
    <location>
        <begin position="258"/>
        <end position="366"/>
    </location>
</feature>
<dbReference type="GO" id="GO:0043565">
    <property type="term" value="F:sequence-specific DNA binding"/>
    <property type="evidence" value="ECO:0007669"/>
    <property type="project" value="InterPro"/>
</dbReference>
<feature type="transmembrane region" description="Helical" evidence="4">
    <location>
        <begin position="208"/>
        <end position="229"/>
    </location>
</feature>
<accession>A0A6L9E9Y6</accession>
<proteinExistence type="predicted"/>
<keyword evidence="4" id="KW-1133">Transmembrane helix</keyword>
<organism evidence="6 7">
    <name type="scientific">Poritiphilus flavus</name>
    <dbReference type="NCBI Taxonomy" id="2697053"/>
    <lineage>
        <taxon>Bacteria</taxon>
        <taxon>Pseudomonadati</taxon>
        <taxon>Bacteroidota</taxon>
        <taxon>Flavobacteriia</taxon>
        <taxon>Flavobacteriales</taxon>
        <taxon>Flavobacteriaceae</taxon>
        <taxon>Poritiphilus</taxon>
    </lineage>
</organism>
<feature type="transmembrane region" description="Helical" evidence="4">
    <location>
        <begin position="137"/>
        <end position="156"/>
    </location>
</feature>
<keyword evidence="2" id="KW-0238">DNA-binding</keyword>
<keyword evidence="3" id="KW-0804">Transcription</keyword>
<sequence>MSLITITSVICITLFALLGLFLLGTQRGRTMVNRFLGLFFLFWALDFLDGLLMLNGFYLDYPNLALLTEPFIFLYGPLIYAYTRNTLDPERKLRKADLLHLIPFLAGILLIVLVYHIRPRETKIAILEQVISLQQPWEAYFVFLLIYLHFFWYLLISKRLISKATYRIKQFYSHNNLNWLRQLLNALIIVMIISVINSTLQFGGYRDFFEFSLLLIQLTTGIFIARLIFKALDQPSFLIQAQEQEKYAASRLGEEESLSVAELILKALDEEQLFLDPELTLDGLSKAVGTSSRKLSQVINERLGKNFFDLINGYRIEAAKQMLEERDDPKLTVLEVMYAVGFNSKSSFNTQFKAKTGLTPTEFLKMHS</sequence>
<evidence type="ECO:0000256" key="1">
    <source>
        <dbReference type="ARBA" id="ARBA00023015"/>
    </source>
</evidence>
<evidence type="ECO:0000256" key="2">
    <source>
        <dbReference type="ARBA" id="ARBA00023125"/>
    </source>
</evidence>
<dbReference type="EMBL" id="WXYO01000002">
    <property type="protein sequence ID" value="NAS11530.1"/>
    <property type="molecule type" value="Genomic_DNA"/>
</dbReference>
<dbReference type="Proteomes" id="UP000475249">
    <property type="component" value="Unassembled WGS sequence"/>
</dbReference>
<name>A0A6L9E9Y6_9FLAO</name>
<dbReference type="Gene3D" id="1.10.10.60">
    <property type="entry name" value="Homeodomain-like"/>
    <property type="match status" value="2"/>
</dbReference>
<dbReference type="RefSeq" id="WP_161434551.1">
    <property type="nucleotide sequence ID" value="NZ_WXYO01000002.1"/>
</dbReference>
<keyword evidence="1" id="KW-0805">Transcription regulation</keyword>
<evidence type="ECO:0000256" key="4">
    <source>
        <dbReference type="SAM" id="Phobius"/>
    </source>
</evidence>
<gene>
    <name evidence="6" type="ORF">GTQ38_05925</name>
</gene>
<reference evidence="6 7" key="1">
    <citation type="submission" date="2020-01" db="EMBL/GenBank/DDBJ databases">
        <title>Bacteria diversity of Porities sp.</title>
        <authorList>
            <person name="Wang G."/>
        </authorList>
    </citation>
    <scope>NUCLEOTIDE SEQUENCE [LARGE SCALE GENOMIC DNA]</scope>
    <source>
        <strain evidence="6 7">R33</strain>
    </source>
</reference>
<dbReference type="InterPro" id="IPR009057">
    <property type="entry name" value="Homeodomain-like_sf"/>
</dbReference>
<evidence type="ECO:0000259" key="5">
    <source>
        <dbReference type="PROSITE" id="PS01124"/>
    </source>
</evidence>
<dbReference type="InterPro" id="IPR018060">
    <property type="entry name" value="HTH_AraC"/>
</dbReference>
<feature type="transmembrane region" description="Helical" evidence="4">
    <location>
        <begin position="177"/>
        <end position="196"/>
    </location>
</feature>
<feature type="transmembrane region" description="Helical" evidence="4">
    <location>
        <begin position="6"/>
        <end position="23"/>
    </location>
</feature>
<dbReference type="PROSITE" id="PS01124">
    <property type="entry name" value="HTH_ARAC_FAMILY_2"/>
    <property type="match status" value="1"/>
</dbReference>
<dbReference type="SMART" id="SM00342">
    <property type="entry name" value="HTH_ARAC"/>
    <property type="match status" value="1"/>
</dbReference>
<protein>
    <submittedName>
        <fullName evidence="6">Helix-turn-helix domain-containing protein</fullName>
    </submittedName>
</protein>
<keyword evidence="7" id="KW-1185">Reference proteome</keyword>
<dbReference type="Pfam" id="PF12833">
    <property type="entry name" value="HTH_18"/>
    <property type="match status" value="1"/>
</dbReference>
<evidence type="ECO:0000313" key="7">
    <source>
        <dbReference type="Proteomes" id="UP000475249"/>
    </source>
</evidence>
<dbReference type="GO" id="GO:0003700">
    <property type="term" value="F:DNA-binding transcription factor activity"/>
    <property type="evidence" value="ECO:0007669"/>
    <property type="project" value="InterPro"/>
</dbReference>
<evidence type="ECO:0000313" key="6">
    <source>
        <dbReference type="EMBL" id="NAS11530.1"/>
    </source>
</evidence>
<dbReference type="SUPFAM" id="SSF46689">
    <property type="entry name" value="Homeodomain-like"/>
    <property type="match status" value="1"/>
</dbReference>
<dbReference type="PANTHER" id="PTHR43280:SF29">
    <property type="entry name" value="ARAC-FAMILY TRANSCRIPTIONAL REGULATOR"/>
    <property type="match status" value="1"/>
</dbReference>
<dbReference type="PANTHER" id="PTHR43280">
    <property type="entry name" value="ARAC-FAMILY TRANSCRIPTIONAL REGULATOR"/>
    <property type="match status" value="1"/>
</dbReference>
<keyword evidence="4" id="KW-0812">Transmembrane</keyword>
<evidence type="ECO:0000256" key="3">
    <source>
        <dbReference type="ARBA" id="ARBA00023163"/>
    </source>
</evidence>
<keyword evidence="4" id="KW-0472">Membrane</keyword>
<feature type="transmembrane region" description="Helical" evidence="4">
    <location>
        <begin position="35"/>
        <end position="58"/>
    </location>
</feature>
<feature type="transmembrane region" description="Helical" evidence="4">
    <location>
        <begin position="98"/>
        <end position="117"/>
    </location>
</feature>